<accession>A0AB35K610</accession>
<dbReference type="Proteomes" id="UP001150055">
    <property type="component" value="Unassembled WGS sequence"/>
</dbReference>
<evidence type="ECO:0008006" key="4">
    <source>
        <dbReference type="Google" id="ProtNLM"/>
    </source>
</evidence>
<organism evidence="2 3">
    <name type="scientific">Acinetobacter lactucae</name>
    <dbReference type="NCBI Taxonomy" id="1785128"/>
    <lineage>
        <taxon>Bacteria</taxon>
        <taxon>Pseudomonadati</taxon>
        <taxon>Pseudomonadota</taxon>
        <taxon>Gammaproteobacteria</taxon>
        <taxon>Moraxellales</taxon>
        <taxon>Moraxellaceae</taxon>
        <taxon>Acinetobacter</taxon>
        <taxon>Acinetobacter calcoaceticus/baumannii complex</taxon>
    </lineage>
</organism>
<dbReference type="RefSeq" id="WP_274579079.1">
    <property type="nucleotide sequence ID" value="NZ_JALNTG010000030.1"/>
</dbReference>
<name>A0AB35K610_9GAMM</name>
<sequence>MQILSDVYQTRKRNLLLLIKYSTSRSDFADLIGSGYNNLNQYLSQKNPKQIGSKFAEKVTTALKLPRGWLDSPQDENTIKVIMKAHNTTGYDASPQQNQKNDDETSSLNQNNPLKMIPLMNILKISKGENLEVTENIDETKNIYAPPGIANPVAYLIKGTGYSKPYRNGYTIICEFSGAATSGAETLIFTKDEKIFAGEFLYEQDILIALDSIDGEKINILKENIARISPIKAFLAPDL</sequence>
<feature type="compositionally biased region" description="Polar residues" evidence="1">
    <location>
        <begin position="89"/>
        <end position="99"/>
    </location>
</feature>
<evidence type="ECO:0000256" key="1">
    <source>
        <dbReference type="SAM" id="MobiDB-lite"/>
    </source>
</evidence>
<proteinExistence type="predicted"/>
<reference evidence="2" key="1">
    <citation type="submission" date="2022-12" db="EMBL/GenBank/DDBJ databases">
        <title>Acinetobacter lactucae: Emerging opportunistic pathogenic species of genus Acinetobacter isolated from immunocompromised patients in clinical settings of India.</title>
        <authorList>
            <person name="Amar A.K."/>
            <person name="Sawant A.R."/>
            <person name="Meera M."/>
            <person name="Tomar A."/>
            <person name="Sistla S."/>
            <person name="Prashanth K."/>
        </authorList>
    </citation>
    <scope>NUCLEOTIDE SEQUENCE</scope>
    <source>
        <strain evidence="2">PKAL1828C</strain>
    </source>
</reference>
<dbReference type="EMBL" id="JALNTG010000030">
    <property type="protein sequence ID" value="MDD9320313.1"/>
    <property type="molecule type" value="Genomic_DNA"/>
</dbReference>
<dbReference type="AlphaFoldDB" id="A0AB35K610"/>
<evidence type="ECO:0000313" key="3">
    <source>
        <dbReference type="Proteomes" id="UP001150055"/>
    </source>
</evidence>
<feature type="region of interest" description="Disordered" evidence="1">
    <location>
        <begin position="89"/>
        <end position="112"/>
    </location>
</feature>
<gene>
    <name evidence="2" type="ORF">M0O54_09310</name>
</gene>
<evidence type="ECO:0000313" key="2">
    <source>
        <dbReference type="EMBL" id="MDD9320313.1"/>
    </source>
</evidence>
<comment type="caution">
    <text evidence="2">The sequence shown here is derived from an EMBL/GenBank/DDBJ whole genome shotgun (WGS) entry which is preliminary data.</text>
</comment>
<protein>
    <recommendedName>
        <fullName evidence="4">Peptidase S24/S26A/S26B/S26C domain-containing protein</fullName>
    </recommendedName>
</protein>